<dbReference type="PANTHER" id="PTHR12526">
    <property type="entry name" value="GLYCOSYLTRANSFERASE"/>
    <property type="match status" value="1"/>
</dbReference>
<dbReference type="RefSeq" id="WP_090970747.1">
    <property type="nucleotide sequence ID" value="NZ_FOLL01000001.1"/>
</dbReference>
<dbReference type="Pfam" id="PF00534">
    <property type="entry name" value="Glycos_transf_1"/>
    <property type="match status" value="1"/>
</dbReference>
<gene>
    <name evidence="3" type="ORF">SAMN05421747_101535</name>
</gene>
<dbReference type="EMBL" id="FOLL01000001">
    <property type="protein sequence ID" value="SFB85552.1"/>
    <property type="molecule type" value="Genomic_DNA"/>
</dbReference>
<dbReference type="STRING" id="623281.SAMN05421747_101535"/>
<feature type="domain" description="Glycosyl transferase family 1" evidence="1">
    <location>
        <begin position="183"/>
        <end position="357"/>
    </location>
</feature>
<evidence type="ECO:0000313" key="3">
    <source>
        <dbReference type="EMBL" id="SFB85552.1"/>
    </source>
</evidence>
<dbReference type="InterPro" id="IPR001296">
    <property type="entry name" value="Glyco_trans_1"/>
</dbReference>
<dbReference type="InterPro" id="IPR028098">
    <property type="entry name" value="Glyco_trans_4-like_N"/>
</dbReference>
<dbReference type="OrthoDB" id="9765330at2"/>
<proteinExistence type="predicted"/>
<feature type="domain" description="Glycosyltransferase subfamily 4-like N-terminal" evidence="2">
    <location>
        <begin position="97"/>
        <end position="171"/>
    </location>
</feature>
<dbReference type="SUPFAM" id="SSF53756">
    <property type="entry name" value="UDP-Glycosyltransferase/glycogen phosphorylase"/>
    <property type="match status" value="1"/>
</dbReference>
<accession>A0A1I1EG26</accession>
<dbReference type="AlphaFoldDB" id="A0A1I1EG26"/>
<organism evidence="3 4">
    <name type="scientific">Parapedobacter composti</name>
    <dbReference type="NCBI Taxonomy" id="623281"/>
    <lineage>
        <taxon>Bacteria</taxon>
        <taxon>Pseudomonadati</taxon>
        <taxon>Bacteroidota</taxon>
        <taxon>Sphingobacteriia</taxon>
        <taxon>Sphingobacteriales</taxon>
        <taxon>Sphingobacteriaceae</taxon>
        <taxon>Parapedobacter</taxon>
    </lineage>
</organism>
<keyword evidence="4" id="KW-1185">Reference proteome</keyword>
<name>A0A1I1EG26_9SPHI</name>
<sequence>MRIAYISTCRPRECGLATFNENLVQAVDRYLPFAASGSFMVALNDSDDKYQYDYDERVRFVISQEQLADYQSAAAFINRSGVDMCCIQHEFGIFGGSAGSHLLALTRALNVPYTVIFHTVLQRPDTMQLSVTQALADGAAKAVVMSKKAVQLLREVYHIPANKIQRIPHGVPDFDRPDVAAIKRSLNFPAGKTLLTFGLLGPNKGLETAIRALPAICKQHPDVRYIILGKTHPGIRRTSGEDYRESLHQLARQLNVEEHLVFISEFVNEGDLHAYLSACDIYLTPYPNEAQITSGTLSYAVGAGAAVVSTPYWHASELLRGRGKLFDFNNSEQLATIVNGLLSNPSELNQLKQHAFKYGLSLRWPIIGKHYALLFENQAAINKKPALLPQGTFMQVTLSLSRPLSWKAYS</sequence>
<reference evidence="3 4" key="1">
    <citation type="submission" date="2016-10" db="EMBL/GenBank/DDBJ databases">
        <authorList>
            <person name="de Groot N.N."/>
        </authorList>
    </citation>
    <scope>NUCLEOTIDE SEQUENCE [LARGE SCALE GENOMIC DNA]</scope>
    <source>
        <strain evidence="3 4">DSM 22900</strain>
    </source>
</reference>
<dbReference type="Pfam" id="PF13439">
    <property type="entry name" value="Glyco_transf_4"/>
    <property type="match status" value="1"/>
</dbReference>
<dbReference type="Proteomes" id="UP000199577">
    <property type="component" value="Unassembled WGS sequence"/>
</dbReference>
<dbReference type="Gene3D" id="3.40.50.2000">
    <property type="entry name" value="Glycogen Phosphorylase B"/>
    <property type="match status" value="2"/>
</dbReference>
<evidence type="ECO:0000259" key="2">
    <source>
        <dbReference type="Pfam" id="PF13439"/>
    </source>
</evidence>
<keyword evidence="3" id="KW-0808">Transferase</keyword>
<protein>
    <submittedName>
        <fullName evidence="3">Glycosyltransferase involved in cell wall bisynthesis</fullName>
    </submittedName>
</protein>
<dbReference type="PANTHER" id="PTHR12526:SF572">
    <property type="entry name" value="BLL5144 PROTEIN"/>
    <property type="match status" value="1"/>
</dbReference>
<dbReference type="GO" id="GO:0016757">
    <property type="term" value="F:glycosyltransferase activity"/>
    <property type="evidence" value="ECO:0007669"/>
    <property type="project" value="InterPro"/>
</dbReference>
<dbReference type="CDD" id="cd03822">
    <property type="entry name" value="GT4_mannosyltransferase-like"/>
    <property type="match status" value="1"/>
</dbReference>
<evidence type="ECO:0000259" key="1">
    <source>
        <dbReference type="Pfam" id="PF00534"/>
    </source>
</evidence>
<evidence type="ECO:0000313" key="4">
    <source>
        <dbReference type="Proteomes" id="UP000199577"/>
    </source>
</evidence>